<gene>
    <name evidence="1" type="ORF">P691DRAFT_626875</name>
</gene>
<feature type="non-terminal residue" evidence="1">
    <location>
        <position position="59"/>
    </location>
</feature>
<reference evidence="1" key="1">
    <citation type="submission" date="2020-11" db="EMBL/GenBank/DDBJ databases">
        <authorList>
            <consortium name="DOE Joint Genome Institute"/>
            <person name="Ahrendt S."/>
            <person name="Riley R."/>
            <person name="Andreopoulos W."/>
            <person name="Labutti K."/>
            <person name="Pangilinan J."/>
            <person name="Ruiz-Duenas F.J."/>
            <person name="Barrasa J.M."/>
            <person name="Sanchez-Garcia M."/>
            <person name="Camarero S."/>
            <person name="Miyauchi S."/>
            <person name="Serrano A."/>
            <person name="Linde D."/>
            <person name="Babiker R."/>
            <person name="Drula E."/>
            <person name="Ayuso-Fernandez I."/>
            <person name="Pacheco R."/>
            <person name="Padilla G."/>
            <person name="Ferreira P."/>
            <person name="Barriuso J."/>
            <person name="Kellner H."/>
            <person name="Castanera R."/>
            <person name="Alfaro M."/>
            <person name="Ramirez L."/>
            <person name="Pisabarro A.G."/>
            <person name="Kuo A."/>
            <person name="Tritt A."/>
            <person name="Lipzen A."/>
            <person name="He G."/>
            <person name="Yan M."/>
            <person name="Ng V."/>
            <person name="Cullen D."/>
            <person name="Martin F."/>
            <person name="Rosso M.-N."/>
            <person name="Henrissat B."/>
            <person name="Hibbett D."/>
            <person name="Martinez A.T."/>
            <person name="Grigoriev I.V."/>
        </authorList>
    </citation>
    <scope>NUCLEOTIDE SEQUENCE</scope>
    <source>
        <strain evidence="1">MF-IS2</strain>
    </source>
</reference>
<organism evidence="1 2">
    <name type="scientific">Macrolepiota fuliginosa MF-IS2</name>
    <dbReference type="NCBI Taxonomy" id="1400762"/>
    <lineage>
        <taxon>Eukaryota</taxon>
        <taxon>Fungi</taxon>
        <taxon>Dikarya</taxon>
        <taxon>Basidiomycota</taxon>
        <taxon>Agaricomycotina</taxon>
        <taxon>Agaricomycetes</taxon>
        <taxon>Agaricomycetidae</taxon>
        <taxon>Agaricales</taxon>
        <taxon>Agaricineae</taxon>
        <taxon>Agaricaceae</taxon>
        <taxon>Macrolepiota</taxon>
    </lineage>
</organism>
<accession>A0A9P5WZ47</accession>
<proteinExistence type="predicted"/>
<name>A0A9P5WZ47_9AGAR</name>
<comment type="caution">
    <text evidence="1">The sequence shown here is derived from an EMBL/GenBank/DDBJ whole genome shotgun (WGS) entry which is preliminary data.</text>
</comment>
<sequence length="59" mass="6931">VLPHFTAWQPSENNRIYLCYYVNIFVDCDMMVRYHGGRVGHKSTCNTTNVFINDHSHLD</sequence>
<dbReference type="AlphaFoldDB" id="A0A9P5WZ47"/>
<dbReference type="OrthoDB" id="3055882at2759"/>
<dbReference type="Proteomes" id="UP000807342">
    <property type="component" value="Unassembled WGS sequence"/>
</dbReference>
<evidence type="ECO:0000313" key="1">
    <source>
        <dbReference type="EMBL" id="KAF9440405.1"/>
    </source>
</evidence>
<dbReference type="EMBL" id="MU152556">
    <property type="protein sequence ID" value="KAF9440405.1"/>
    <property type="molecule type" value="Genomic_DNA"/>
</dbReference>
<evidence type="ECO:0000313" key="2">
    <source>
        <dbReference type="Proteomes" id="UP000807342"/>
    </source>
</evidence>
<keyword evidence="2" id="KW-1185">Reference proteome</keyword>
<feature type="non-terminal residue" evidence="1">
    <location>
        <position position="1"/>
    </location>
</feature>
<protein>
    <submittedName>
        <fullName evidence="1">Uncharacterized protein</fullName>
    </submittedName>
</protein>